<evidence type="ECO:0000313" key="6">
    <source>
        <dbReference type="Proteomes" id="UP001174677"/>
    </source>
</evidence>
<dbReference type="SUPFAM" id="SSF46785">
    <property type="entry name" value="Winged helix' DNA-binding domain"/>
    <property type="match status" value="1"/>
</dbReference>
<proteinExistence type="inferred from homology"/>
<name>A0ABQ9MHF1_HEVBR</name>
<dbReference type="InterPro" id="IPR013586">
    <property type="entry name" value="PSMD3_C"/>
</dbReference>
<gene>
    <name evidence="5" type="ORF">P3X46_010645</name>
</gene>
<accession>A0ABQ9MHF1</accession>
<dbReference type="Pfam" id="PF08375">
    <property type="entry name" value="Rpn3_C"/>
    <property type="match status" value="1"/>
</dbReference>
<dbReference type="SMART" id="SM00753">
    <property type="entry name" value="PAM"/>
    <property type="match status" value="1"/>
</dbReference>
<dbReference type="PANTHER" id="PTHR10758:SF2">
    <property type="entry name" value="26S PROTEASOME NON-ATPASE REGULATORY SUBUNIT 3"/>
    <property type="match status" value="1"/>
</dbReference>
<feature type="compositionally biased region" description="Basic and acidic residues" evidence="3">
    <location>
        <begin position="455"/>
        <end position="480"/>
    </location>
</feature>
<feature type="compositionally biased region" description="Low complexity" evidence="3">
    <location>
        <begin position="10"/>
        <end position="24"/>
    </location>
</feature>
<comment type="caution">
    <text evidence="5">The sequence shown here is derived from an EMBL/GenBank/DDBJ whole genome shotgun (WGS) entry which is preliminary data.</text>
</comment>
<keyword evidence="2" id="KW-0647">Proteasome</keyword>
<reference evidence="5" key="1">
    <citation type="journal article" date="2023" name="Plant Biotechnol. J.">
        <title>Chromosome-level wild Hevea brasiliensis genome provides new tools for genomic-assisted breeding and valuable loci to elevate rubber yield.</title>
        <authorList>
            <person name="Cheng H."/>
            <person name="Song X."/>
            <person name="Hu Y."/>
            <person name="Wu T."/>
            <person name="Yang Q."/>
            <person name="An Z."/>
            <person name="Feng S."/>
            <person name="Deng Z."/>
            <person name="Wu W."/>
            <person name="Zeng X."/>
            <person name="Tu M."/>
            <person name="Wang X."/>
            <person name="Huang H."/>
        </authorList>
    </citation>
    <scope>NUCLEOTIDE SEQUENCE</scope>
    <source>
        <strain evidence="5">MT/VB/25A 57/8</strain>
    </source>
</reference>
<dbReference type="PROSITE" id="PS50250">
    <property type="entry name" value="PCI"/>
    <property type="match status" value="1"/>
</dbReference>
<evidence type="ECO:0000259" key="4">
    <source>
        <dbReference type="PROSITE" id="PS50250"/>
    </source>
</evidence>
<evidence type="ECO:0000256" key="3">
    <source>
        <dbReference type="SAM" id="MobiDB-lite"/>
    </source>
</evidence>
<dbReference type="InterPro" id="IPR000717">
    <property type="entry name" value="PCI_dom"/>
</dbReference>
<keyword evidence="6" id="KW-1185">Reference proteome</keyword>
<evidence type="ECO:0000256" key="2">
    <source>
        <dbReference type="ARBA" id="ARBA00022942"/>
    </source>
</evidence>
<dbReference type="SMART" id="SM00088">
    <property type="entry name" value="PINT"/>
    <property type="match status" value="1"/>
</dbReference>
<evidence type="ECO:0000256" key="1">
    <source>
        <dbReference type="ARBA" id="ARBA00007912"/>
    </source>
</evidence>
<feature type="region of interest" description="Disordered" evidence="3">
    <location>
        <begin position="1"/>
        <end position="24"/>
    </location>
</feature>
<protein>
    <recommendedName>
        <fullName evidence="4">PCI domain-containing protein</fullName>
    </recommendedName>
</protein>
<dbReference type="InterPro" id="IPR057985">
    <property type="entry name" value="TPR_PSMD3_N"/>
</dbReference>
<dbReference type="InterPro" id="IPR050756">
    <property type="entry name" value="CSN3"/>
</dbReference>
<feature type="domain" description="PCI" evidence="4">
    <location>
        <begin position="239"/>
        <end position="420"/>
    </location>
</feature>
<evidence type="ECO:0000313" key="5">
    <source>
        <dbReference type="EMBL" id="KAJ9178790.1"/>
    </source>
</evidence>
<dbReference type="Proteomes" id="UP001174677">
    <property type="component" value="Chromosome 6"/>
</dbReference>
<comment type="similarity">
    <text evidence="1">Belongs to the proteasome subunit S3 family.</text>
</comment>
<organism evidence="5 6">
    <name type="scientific">Hevea brasiliensis</name>
    <name type="common">Para rubber tree</name>
    <name type="synonym">Siphonia brasiliensis</name>
    <dbReference type="NCBI Taxonomy" id="3981"/>
    <lineage>
        <taxon>Eukaryota</taxon>
        <taxon>Viridiplantae</taxon>
        <taxon>Streptophyta</taxon>
        <taxon>Embryophyta</taxon>
        <taxon>Tracheophyta</taxon>
        <taxon>Spermatophyta</taxon>
        <taxon>Magnoliopsida</taxon>
        <taxon>eudicotyledons</taxon>
        <taxon>Gunneridae</taxon>
        <taxon>Pentapetalae</taxon>
        <taxon>rosids</taxon>
        <taxon>fabids</taxon>
        <taxon>Malpighiales</taxon>
        <taxon>Euphorbiaceae</taxon>
        <taxon>Crotonoideae</taxon>
        <taxon>Micrandreae</taxon>
        <taxon>Hevea</taxon>
    </lineage>
</organism>
<sequence>MTEDVEMKELPAPSNSATSSSPSTLNHLKEIASLIETGAYAREVRRIVRAVRLTMALRRKLKAQVLCAFLNFALSPGSEPHNRLAAHLPKEDEHEMEFDTATSVSQSPVKHPLPELEIYCYLLVLIYLIDQKKYSEAKACSSASVARLKNLNRRTVDVLASRLYFYYSLSYELTGDLAEIRGNLLALHRIATLRHDELGQETLLNLLLRNYLHYNLYDQAEKLRSKAPRFEAHSNQQFCRYLFYLGKIRTIQLEYTDAKESLLQAARKAPVAALGFRVQCNKWAIIVRLLLGEIPERTVFMQKGMENALRPYFELTNAVRIGDLELFKSVAEKFSTTFSSDRTHNLIVRLRHNVIRTGLRNISISYSRISLADVAKKLRLDTANPVADAESIVAKAIRDGAIDATIDHANGWMVSKETGDIYSTNEPQIAFNSRIAFCLNMHNDAVRALRFPPNSHKEKESAEKRRERQQQEQELAKHIAEEDDDEF</sequence>
<dbReference type="PANTHER" id="PTHR10758">
    <property type="entry name" value="26S PROTEASOME NON-ATPASE REGULATORY SUBUNIT 3/COP9 SIGNALOSOME COMPLEX SUBUNIT 3"/>
    <property type="match status" value="1"/>
</dbReference>
<dbReference type="Pfam" id="PF01399">
    <property type="entry name" value="PCI"/>
    <property type="match status" value="1"/>
</dbReference>
<dbReference type="InterPro" id="IPR036390">
    <property type="entry name" value="WH_DNA-bd_sf"/>
</dbReference>
<feature type="region of interest" description="Disordered" evidence="3">
    <location>
        <begin position="452"/>
        <end position="487"/>
    </location>
</feature>
<dbReference type="Gene3D" id="1.25.40.570">
    <property type="match status" value="1"/>
</dbReference>
<dbReference type="EMBL" id="JARPOI010000006">
    <property type="protein sequence ID" value="KAJ9178790.1"/>
    <property type="molecule type" value="Genomic_DNA"/>
</dbReference>
<dbReference type="Pfam" id="PF25573">
    <property type="entry name" value="TPR_PSMD3_N"/>
    <property type="match status" value="1"/>
</dbReference>